<evidence type="ECO:0000313" key="3">
    <source>
        <dbReference type="Proteomes" id="UP001433088"/>
    </source>
</evidence>
<dbReference type="SUPFAM" id="SSF55486">
    <property type="entry name" value="Metalloproteases ('zincins'), catalytic domain"/>
    <property type="match status" value="1"/>
</dbReference>
<dbReference type="InterPro" id="IPR010359">
    <property type="entry name" value="IrrE_HExxH"/>
</dbReference>
<dbReference type="Proteomes" id="UP001433088">
    <property type="component" value="Unassembled WGS sequence"/>
</dbReference>
<dbReference type="PANTHER" id="PTHR43236:SF2">
    <property type="entry name" value="BLL0069 PROTEIN"/>
    <property type="match status" value="1"/>
</dbReference>
<evidence type="ECO:0000259" key="1">
    <source>
        <dbReference type="Pfam" id="PF06114"/>
    </source>
</evidence>
<evidence type="ECO:0000313" key="2">
    <source>
        <dbReference type="EMBL" id="MEQ2422660.1"/>
    </source>
</evidence>
<dbReference type="Gene3D" id="1.10.10.2910">
    <property type="match status" value="1"/>
</dbReference>
<sequence>MNIQMRKNIDRLANTIQDIYHINVPIQDMNEVVQTLGGKINFDSNVIDGKIQKSGNGFNIFLGSQDVNSSRNRFTIAHEIGHLFLHMGYKIDLQRWESVNESVYNRLGFSAEESQANEFAAAFLMPDEQFLKQAEITSADSVLDIPALAEYFHVSQLAAINRAKYLGLISW</sequence>
<dbReference type="PANTHER" id="PTHR43236">
    <property type="entry name" value="ANTITOXIN HIGA1"/>
    <property type="match status" value="1"/>
</dbReference>
<protein>
    <submittedName>
        <fullName evidence="2">ImmA/IrrE family metallo-endopeptidase</fullName>
    </submittedName>
</protein>
<keyword evidence="3" id="KW-1185">Reference proteome</keyword>
<dbReference type="EMBL" id="JBBMEU010000045">
    <property type="protein sequence ID" value="MEQ2422660.1"/>
    <property type="molecule type" value="Genomic_DNA"/>
</dbReference>
<accession>A0ABV1CWZ0</accession>
<gene>
    <name evidence="2" type="ORF">WMO23_07955</name>
</gene>
<feature type="domain" description="IrrE N-terminal-like" evidence="1">
    <location>
        <begin position="60"/>
        <end position="163"/>
    </location>
</feature>
<dbReference type="Pfam" id="PF06114">
    <property type="entry name" value="Peptidase_M78"/>
    <property type="match status" value="1"/>
</dbReference>
<dbReference type="InterPro" id="IPR052345">
    <property type="entry name" value="Rad_response_metalloprotease"/>
</dbReference>
<dbReference type="RefSeq" id="WP_349173733.1">
    <property type="nucleotide sequence ID" value="NZ_JBBMEU010000045.1"/>
</dbReference>
<name>A0ABV1CWZ0_9FIRM</name>
<comment type="caution">
    <text evidence="2">The sequence shown here is derived from an EMBL/GenBank/DDBJ whole genome shotgun (WGS) entry which is preliminary data.</text>
</comment>
<organism evidence="2 3">
    <name type="scientific">Megasphaera intestinihominis</name>
    <dbReference type="NCBI Taxonomy" id="3133159"/>
    <lineage>
        <taxon>Bacteria</taxon>
        <taxon>Bacillati</taxon>
        <taxon>Bacillota</taxon>
        <taxon>Negativicutes</taxon>
        <taxon>Veillonellales</taxon>
        <taxon>Veillonellaceae</taxon>
        <taxon>Megasphaera</taxon>
    </lineage>
</organism>
<proteinExistence type="predicted"/>
<reference evidence="2 3" key="1">
    <citation type="submission" date="2024-03" db="EMBL/GenBank/DDBJ databases">
        <title>Human intestinal bacterial collection.</title>
        <authorList>
            <person name="Pauvert C."/>
            <person name="Hitch T.C.A."/>
            <person name="Clavel T."/>
        </authorList>
    </citation>
    <scope>NUCLEOTIDE SEQUENCE [LARGE SCALE GENOMIC DNA]</scope>
    <source>
        <strain evidence="2 3">CLA-AA-H81</strain>
    </source>
</reference>